<dbReference type="InterPro" id="IPR002938">
    <property type="entry name" value="FAD-bd"/>
</dbReference>
<dbReference type="GO" id="GO:0071949">
    <property type="term" value="F:FAD binding"/>
    <property type="evidence" value="ECO:0007669"/>
    <property type="project" value="InterPro"/>
</dbReference>
<gene>
    <name evidence="9" type="ORF">METUNv1_03857</name>
</gene>
<dbReference type="Proteomes" id="UP000005019">
    <property type="component" value="Unassembled WGS sequence"/>
</dbReference>
<evidence type="ECO:0000313" key="9">
    <source>
        <dbReference type="EMBL" id="EGK69891.1"/>
    </source>
</evidence>
<evidence type="ECO:0000256" key="4">
    <source>
        <dbReference type="ARBA" id="ARBA00022630"/>
    </source>
</evidence>
<dbReference type="EMBL" id="AFHG01000059">
    <property type="protein sequence ID" value="EGK69891.1"/>
    <property type="molecule type" value="Genomic_DNA"/>
</dbReference>
<dbReference type="Pfam" id="PF01494">
    <property type="entry name" value="FAD_binding_3"/>
    <property type="match status" value="1"/>
</dbReference>
<protein>
    <submittedName>
        <fullName evidence="9">2-octaprenyl-6-methoxyphenol hydroxylase, FAD/NADP-binding protein</fullName>
    </submittedName>
</protein>
<dbReference type="AlphaFoldDB" id="F5RHQ9"/>
<dbReference type="InterPro" id="IPR010971">
    <property type="entry name" value="UbiH/COQ6"/>
</dbReference>
<dbReference type="InterPro" id="IPR051205">
    <property type="entry name" value="UbiH/COQ6_monooxygenase"/>
</dbReference>
<keyword evidence="10" id="KW-1185">Reference proteome</keyword>
<dbReference type="UniPathway" id="UPA00232"/>
<dbReference type="Gene3D" id="3.50.50.60">
    <property type="entry name" value="FAD/NAD(P)-binding domain"/>
    <property type="match status" value="2"/>
</dbReference>
<comment type="pathway">
    <text evidence="2">Cofactor biosynthesis; ubiquinone biosynthesis.</text>
</comment>
<proteinExistence type="inferred from homology"/>
<evidence type="ECO:0000256" key="3">
    <source>
        <dbReference type="ARBA" id="ARBA00005349"/>
    </source>
</evidence>
<evidence type="ECO:0000256" key="7">
    <source>
        <dbReference type="ARBA" id="ARBA00023033"/>
    </source>
</evidence>
<reference evidence="9 10" key="1">
    <citation type="journal article" date="2011" name="J. Bacteriol.">
        <title>Genome sequence of Methyloversatilis universalis FAM5T, a methylotrophic representative of the order Rhodocyclales.</title>
        <authorList>
            <person name="Kittichotirat W."/>
            <person name="Good N.M."/>
            <person name="Hall R."/>
            <person name="Bringel F."/>
            <person name="Lajus A."/>
            <person name="Medigue C."/>
            <person name="Smalley N.E."/>
            <person name="Beck D."/>
            <person name="Bumgarner R."/>
            <person name="Vuilleumier S."/>
            <person name="Kalyuzhnaya M.G."/>
        </authorList>
    </citation>
    <scope>NUCLEOTIDE SEQUENCE [LARGE SCALE GENOMIC DNA]</scope>
    <source>
        <strain evidence="10">ATCC BAA-1314 / JCM 13912 / FAM5</strain>
    </source>
</reference>
<dbReference type="PANTHER" id="PTHR43876:SF8">
    <property type="entry name" value="2-OCTAPRENYL-6-METHOXYPHENOL HYDROXYLASE"/>
    <property type="match status" value="1"/>
</dbReference>
<dbReference type="GO" id="GO:0008681">
    <property type="term" value="F:2-octaprenyl-6-methoxyphenol hydroxylase activity"/>
    <property type="evidence" value="ECO:0007669"/>
    <property type="project" value="TreeGrafter"/>
</dbReference>
<dbReference type="NCBIfam" id="TIGR01988">
    <property type="entry name" value="Ubi-OHases"/>
    <property type="match status" value="1"/>
</dbReference>
<accession>F5RHQ9</accession>
<evidence type="ECO:0000256" key="6">
    <source>
        <dbReference type="ARBA" id="ARBA00023002"/>
    </source>
</evidence>
<evidence type="ECO:0000256" key="1">
    <source>
        <dbReference type="ARBA" id="ARBA00001974"/>
    </source>
</evidence>
<dbReference type="eggNOG" id="COG0654">
    <property type="taxonomic scope" value="Bacteria"/>
</dbReference>
<comment type="cofactor">
    <cofactor evidence="1">
        <name>FAD</name>
        <dbReference type="ChEBI" id="CHEBI:57692"/>
    </cofactor>
</comment>
<keyword evidence="7" id="KW-0503">Monooxygenase</keyword>
<evidence type="ECO:0000256" key="5">
    <source>
        <dbReference type="ARBA" id="ARBA00022827"/>
    </source>
</evidence>
<sequence>MNDAATPPVLDAFIVGAGPVGLATGCALRAAGLTVQVADAGSAGRALEDSRVIALSAGSRDILRTLQAWPAADATPIGTIHISQRGHFGRTELRAADFGLDALGHVARAGSLVRALRTRAAALDLDIRYGLAVTGAREDGDAIEVSTADGLVRARVLLWCEGRVADDEALARSRDYGQHAVIALATPASPHGHVAYERFTPHGPVALLPCGRDYAVVYTCDAAEAEALRDETDARFMQRLSDAVGGRVRFTALGPRGAWPLALRMRADIVRGRQVWLGNAAQTLHPVAGQGLNLALRDVGQLAECLLPSLARQDGALDEALARYARLRRTDRAATGGFTDFLARVFTLGAGAPLLGPLAGHARGAALALLDAFPPARQFVGRRMMFGARGW</sequence>
<keyword evidence="6" id="KW-0560">Oxidoreductase</keyword>
<dbReference type="RefSeq" id="WP_008064539.1">
    <property type="nucleotide sequence ID" value="NZ_AFHG01000059.1"/>
</dbReference>
<dbReference type="OrthoDB" id="9769565at2"/>
<dbReference type="PANTHER" id="PTHR43876">
    <property type="entry name" value="UBIQUINONE BIOSYNTHESIS MONOOXYGENASE COQ6, MITOCHONDRIAL"/>
    <property type="match status" value="1"/>
</dbReference>
<dbReference type="STRING" id="1000565.METUNv1_03857"/>
<organism evidence="9 10">
    <name type="scientific">Methyloversatilis universalis (strain ATCC BAA-1314 / DSM 25237 / JCM 13912 / CCUG 52030 / FAM5)</name>
    <dbReference type="NCBI Taxonomy" id="1000565"/>
    <lineage>
        <taxon>Bacteria</taxon>
        <taxon>Pseudomonadati</taxon>
        <taxon>Pseudomonadota</taxon>
        <taxon>Betaproteobacteria</taxon>
        <taxon>Nitrosomonadales</taxon>
        <taxon>Sterolibacteriaceae</taxon>
        <taxon>Methyloversatilis</taxon>
    </lineage>
</organism>
<dbReference type="GO" id="GO:0006744">
    <property type="term" value="P:ubiquinone biosynthetic process"/>
    <property type="evidence" value="ECO:0007669"/>
    <property type="project" value="UniProtKB-UniPathway"/>
</dbReference>
<name>F5RHQ9_METUF</name>
<keyword evidence="4" id="KW-0285">Flavoprotein</keyword>
<dbReference type="SUPFAM" id="SSF51905">
    <property type="entry name" value="FAD/NAD(P)-binding domain"/>
    <property type="match status" value="1"/>
</dbReference>
<feature type="domain" description="FAD-binding" evidence="8">
    <location>
        <begin position="11"/>
        <end position="328"/>
    </location>
</feature>
<dbReference type="InterPro" id="IPR036188">
    <property type="entry name" value="FAD/NAD-bd_sf"/>
</dbReference>
<evidence type="ECO:0000259" key="8">
    <source>
        <dbReference type="Pfam" id="PF01494"/>
    </source>
</evidence>
<evidence type="ECO:0000256" key="2">
    <source>
        <dbReference type="ARBA" id="ARBA00004749"/>
    </source>
</evidence>
<dbReference type="PRINTS" id="PR00420">
    <property type="entry name" value="RNGMNOXGNASE"/>
</dbReference>
<comment type="similarity">
    <text evidence="3">Belongs to the UbiH/COQ6 family.</text>
</comment>
<comment type="caution">
    <text evidence="9">The sequence shown here is derived from an EMBL/GenBank/DDBJ whole genome shotgun (WGS) entry which is preliminary data.</text>
</comment>
<evidence type="ECO:0000313" key="10">
    <source>
        <dbReference type="Proteomes" id="UP000005019"/>
    </source>
</evidence>
<keyword evidence="5" id="KW-0274">FAD</keyword>